<sequence length="782" mass="88318">MSKRPRGNIHKIREFELEKIHLVDEFDILQIVGEGWFGKILLVEHRGSQTEMVLKAVPKPYVSIRDFFREFHYGLHLGIHRNIVTTYDVAFETAGFYIFTQEYAPLGDLTSNMADTGVGEEYTKRVAKQIGAALDYMHSKDIVHRDVKLDNVLIYRSDFTRVKICDFGESYQAGTIVERRNEWLPYSPPEVLEIKPEGTYTAEPSHDVWQFGIVIFVCLTGCLPWQKAASDDPRYVRYLAWFGANILPMRRTPKLFKLITSRAQRMFKRFLDPRAERRPKNLTDLSKFLDDRWLTKTAEKEMAEYETDELCPSMYSFHSSPDEKHRLLYTLANCGLETNVDRQSKKNRIKDWIEASVITEEDEEELEDNSPSSSVSREPVAGHISSIRNTLEQTKSINTTLKDAAQKHFDPRTGALQEGPSEMGGITQTQQKSYNASIGNISTMNNGDSLCGSLLTLSSRPDLLESHLEIYNSELNINRLGEHNNSAQFYGHNQSLSSSNLLMVDYGTGSKEGANNNVPKKSIGLDTYGLPNEYRKSALKRTKSDSVKTVMFASMPAINDSDAYAAAGLKLPPKQTLNNANTNQKLTSANAPTDNYFTKNANNTNDSHVTTGNGDTAKGNSSVTLTGLANAFHSLASITLPKSGTPDRQQQQQQQQVQQQQEQLRQQQQQQQQFRQQQFASYYLKQQENGSSIRDSAYGSAEVSEGPSRTVSTVSMKPQFNGNSNQYNGQQAQFSNHTRAMSPDARQRPPESQQMYRGARTGSLKDSAYDRITVTNNNRNRR</sequence>
<keyword evidence="2 3" id="KW-0067">ATP-binding</keyword>
<name>A0ABM3JF49_BACDO</name>
<dbReference type="InterPro" id="IPR000719">
    <property type="entry name" value="Prot_kinase_dom"/>
</dbReference>
<keyword evidence="7" id="KW-1185">Reference proteome</keyword>
<dbReference type="Pfam" id="PF00069">
    <property type="entry name" value="Pkinase"/>
    <property type="match status" value="1"/>
</dbReference>
<evidence type="ECO:0000313" key="7">
    <source>
        <dbReference type="Proteomes" id="UP001652620"/>
    </source>
</evidence>
<dbReference type="RefSeq" id="XP_049307853.1">
    <property type="nucleotide sequence ID" value="XM_049451896.1"/>
</dbReference>
<dbReference type="PANTHER" id="PTHR24359">
    <property type="entry name" value="SERINE/THREONINE-PROTEIN KINASE SBK1"/>
    <property type="match status" value="1"/>
</dbReference>
<proteinExistence type="predicted"/>
<dbReference type="GO" id="GO:0016301">
    <property type="term" value="F:kinase activity"/>
    <property type="evidence" value="ECO:0007669"/>
    <property type="project" value="UniProtKB-KW"/>
</dbReference>
<feature type="domain" description="Protein kinase" evidence="6">
    <location>
        <begin position="26"/>
        <end position="294"/>
    </location>
</feature>
<feature type="compositionally biased region" description="Polar residues" evidence="5">
    <location>
        <begin position="707"/>
        <end position="739"/>
    </location>
</feature>
<keyword evidence="8 9" id="KW-0418">Kinase</keyword>
<evidence type="ECO:0000256" key="2">
    <source>
        <dbReference type="ARBA" id="ARBA00022840"/>
    </source>
</evidence>
<evidence type="ECO:0000313" key="8">
    <source>
        <dbReference type="RefSeq" id="XP_049307852.1"/>
    </source>
</evidence>
<evidence type="ECO:0000259" key="6">
    <source>
        <dbReference type="PROSITE" id="PS50011"/>
    </source>
</evidence>
<keyword evidence="4" id="KW-0175">Coiled coil</keyword>
<dbReference type="Gene3D" id="1.10.510.10">
    <property type="entry name" value="Transferase(Phosphotransferase) domain 1"/>
    <property type="match status" value="1"/>
</dbReference>
<dbReference type="SMART" id="SM00220">
    <property type="entry name" value="S_TKc"/>
    <property type="match status" value="1"/>
</dbReference>
<protein>
    <submittedName>
        <fullName evidence="8 9">Probable serine/threonine-protein kinase fhkE isoform X1</fullName>
    </submittedName>
</protein>
<dbReference type="RefSeq" id="XP_049307854.1">
    <property type="nucleotide sequence ID" value="XM_049451897.1"/>
</dbReference>
<feature type="binding site" evidence="3">
    <location>
        <position position="55"/>
    </location>
    <ligand>
        <name>ATP</name>
        <dbReference type="ChEBI" id="CHEBI:30616"/>
    </ligand>
</feature>
<dbReference type="SUPFAM" id="SSF56112">
    <property type="entry name" value="Protein kinase-like (PK-like)"/>
    <property type="match status" value="1"/>
</dbReference>
<evidence type="ECO:0000313" key="9">
    <source>
        <dbReference type="RefSeq" id="XP_049307853.1"/>
    </source>
</evidence>
<dbReference type="RefSeq" id="XP_049307852.1">
    <property type="nucleotide sequence ID" value="XM_049451895.1"/>
</dbReference>
<evidence type="ECO:0000256" key="1">
    <source>
        <dbReference type="ARBA" id="ARBA00022741"/>
    </source>
</evidence>
<evidence type="ECO:0000256" key="5">
    <source>
        <dbReference type="SAM" id="MobiDB-lite"/>
    </source>
</evidence>
<dbReference type="Proteomes" id="UP001652620">
    <property type="component" value="Chromosome 3"/>
</dbReference>
<dbReference type="InterPro" id="IPR017441">
    <property type="entry name" value="Protein_kinase_ATP_BS"/>
</dbReference>
<reference evidence="8 9" key="1">
    <citation type="submission" date="2025-05" db="UniProtKB">
        <authorList>
            <consortium name="RefSeq"/>
        </authorList>
    </citation>
    <scope>IDENTIFICATION</scope>
    <source>
        <tissue evidence="8 9">Adult</tissue>
    </source>
</reference>
<evidence type="ECO:0000313" key="10">
    <source>
        <dbReference type="RefSeq" id="XP_049307854.1"/>
    </source>
</evidence>
<organism evidence="7 10">
    <name type="scientific">Bactrocera dorsalis</name>
    <name type="common">Oriental fruit fly</name>
    <name type="synonym">Dacus dorsalis</name>
    <dbReference type="NCBI Taxonomy" id="27457"/>
    <lineage>
        <taxon>Eukaryota</taxon>
        <taxon>Metazoa</taxon>
        <taxon>Ecdysozoa</taxon>
        <taxon>Arthropoda</taxon>
        <taxon>Hexapoda</taxon>
        <taxon>Insecta</taxon>
        <taxon>Pterygota</taxon>
        <taxon>Neoptera</taxon>
        <taxon>Endopterygota</taxon>
        <taxon>Diptera</taxon>
        <taxon>Brachycera</taxon>
        <taxon>Muscomorpha</taxon>
        <taxon>Tephritoidea</taxon>
        <taxon>Tephritidae</taxon>
        <taxon>Bactrocera</taxon>
        <taxon>Bactrocera</taxon>
    </lineage>
</organism>
<accession>A0ABM3JF49</accession>
<gene>
    <name evidence="8 9 10" type="primary">LOC105227309</name>
</gene>
<feature type="region of interest" description="Disordered" evidence="5">
    <location>
        <begin position="585"/>
        <end position="618"/>
    </location>
</feature>
<feature type="region of interest" description="Disordered" evidence="5">
    <location>
        <begin position="695"/>
        <end position="782"/>
    </location>
</feature>
<dbReference type="InterPro" id="IPR011009">
    <property type="entry name" value="Kinase-like_dom_sf"/>
</dbReference>
<dbReference type="InterPro" id="IPR008271">
    <property type="entry name" value="Ser/Thr_kinase_AS"/>
</dbReference>
<feature type="coiled-coil region" evidence="4">
    <location>
        <begin position="647"/>
        <end position="677"/>
    </location>
</feature>
<keyword evidence="1 3" id="KW-0547">Nucleotide-binding</keyword>
<keyword evidence="8 9" id="KW-0808">Transferase</keyword>
<evidence type="ECO:0000256" key="3">
    <source>
        <dbReference type="PROSITE-ProRule" id="PRU10141"/>
    </source>
</evidence>
<dbReference type="PANTHER" id="PTHR24359:SF1">
    <property type="entry name" value="INHIBITOR OF NUCLEAR FACTOR KAPPA-B KINASE EPSILON SUBUNIT HOMOLOG 1-RELATED"/>
    <property type="match status" value="1"/>
</dbReference>
<feature type="region of interest" description="Disordered" evidence="5">
    <location>
        <begin position="360"/>
        <end position="381"/>
    </location>
</feature>
<evidence type="ECO:0000256" key="4">
    <source>
        <dbReference type="SAM" id="Coils"/>
    </source>
</evidence>
<dbReference type="PROSITE" id="PS00108">
    <property type="entry name" value="PROTEIN_KINASE_ST"/>
    <property type="match status" value="1"/>
</dbReference>
<dbReference type="PROSITE" id="PS50011">
    <property type="entry name" value="PROTEIN_KINASE_DOM"/>
    <property type="match status" value="1"/>
</dbReference>
<dbReference type="PROSITE" id="PS00107">
    <property type="entry name" value="PROTEIN_KINASE_ATP"/>
    <property type="match status" value="1"/>
</dbReference>
<dbReference type="GeneID" id="105227309"/>